<dbReference type="STRING" id="1908260.BKK50_10715"/>
<organism evidence="2 3">
    <name type="scientific">Rodentibacter rarus</name>
    <dbReference type="NCBI Taxonomy" id="1908260"/>
    <lineage>
        <taxon>Bacteria</taxon>
        <taxon>Pseudomonadati</taxon>
        <taxon>Pseudomonadota</taxon>
        <taxon>Gammaproteobacteria</taxon>
        <taxon>Pasteurellales</taxon>
        <taxon>Pasteurellaceae</taxon>
        <taxon>Rodentibacter</taxon>
    </lineage>
</organism>
<dbReference type="InterPro" id="IPR036390">
    <property type="entry name" value="WH_DNA-bd_sf"/>
</dbReference>
<evidence type="ECO:0000259" key="1">
    <source>
        <dbReference type="Pfam" id="PF05732"/>
    </source>
</evidence>
<accession>A0A1V3IFA8</accession>
<gene>
    <name evidence="2" type="ORF">BKK50_10715</name>
</gene>
<sequence length="160" mass="17965">MEKVERQKDSLGNVHYVGKKKLVDLSTGEEFEAQTIVKAVGDQDFKKVFLSEVLDRLEEFSSAKMKFVFWLMANIDKQNRMIGTYTQLAEKSGISVSTIKRVIPTLKKADVIREITPSVIMLNPDIVAAVTSSRRGNLLVQYKTLDGTEQPVEPTAEEAE</sequence>
<dbReference type="EMBL" id="MLHJ01000125">
    <property type="protein sequence ID" value="OOF39381.1"/>
    <property type="molecule type" value="Genomic_DNA"/>
</dbReference>
<protein>
    <recommendedName>
        <fullName evidence="1">Plasmid replication protein RepL domain-containing protein</fullName>
    </recommendedName>
</protein>
<reference evidence="2 3" key="1">
    <citation type="submission" date="2016-10" db="EMBL/GenBank/DDBJ databases">
        <title>Rodentibacter gen. nov. and new species.</title>
        <authorList>
            <person name="Christensen H."/>
        </authorList>
    </citation>
    <scope>NUCLEOTIDE SEQUENCE [LARGE SCALE GENOMIC DNA]</scope>
    <source>
        <strain evidence="2 3">CCUG17206</strain>
    </source>
</reference>
<dbReference type="InterPro" id="IPR008813">
    <property type="entry name" value="Plasmid_replication_RepL"/>
</dbReference>
<dbReference type="AlphaFoldDB" id="A0A1V3IFA8"/>
<dbReference type="Pfam" id="PF05732">
    <property type="entry name" value="RepL"/>
    <property type="match status" value="1"/>
</dbReference>
<dbReference type="Proteomes" id="UP000189433">
    <property type="component" value="Unassembled WGS sequence"/>
</dbReference>
<dbReference type="GO" id="GO:0006276">
    <property type="term" value="P:plasmid maintenance"/>
    <property type="evidence" value="ECO:0007669"/>
    <property type="project" value="InterPro"/>
</dbReference>
<comment type="caution">
    <text evidence="2">The sequence shown here is derived from an EMBL/GenBank/DDBJ whole genome shotgun (WGS) entry which is preliminary data.</text>
</comment>
<evidence type="ECO:0000313" key="2">
    <source>
        <dbReference type="EMBL" id="OOF39381.1"/>
    </source>
</evidence>
<dbReference type="SUPFAM" id="SSF46785">
    <property type="entry name" value="Winged helix' DNA-binding domain"/>
    <property type="match status" value="1"/>
</dbReference>
<keyword evidence="3" id="KW-1185">Reference proteome</keyword>
<evidence type="ECO:0000313" key="3">
    <source>
        <dbReference type="Proteomes" id="UP000189433"/>
    </source>
</evidence>
<proteinExistence type="predicted"/>
<dbReference type="RefSeq" id="WP_077417977.1">
    <property type="nucleotide sequence ID" value="NZ_MLHJ01000125.1"/>
</dbReference>
<dbReference type="GO" id="GO:0006260">
    <property type="term" value="P:DNA replication"/>
    <property type="evidence" value="ECO:0007669"/>
    <property type="project" value="InterPro"/>
</dbReference>
<dbReference type="OrthoDB" id="7278135at2"/>
<feature type="domain" description="Plasmid replication protein RepL" evidence="1">
    <location>
        <begin position="13"/>
        <end position="151"/>
    </location>
</feature>
<name>A0A1V3IFA8_9PAST</name>